<dbReference type="KEGG" id="vvy:VV1239"/>
<dbReference type="InterPro" id="IPR050990">
    <property type="entry name" value="UPF0237/GcvR_regulator"/>
</dbReference>
<dbReference type="PROSITE" id="PS51671">
    <property type="entry name" value="ACT"/>
    <property type="match status" value="1"/>
</dbReference>
<dbReference type="InterPro" id="IPR016867">
    <property type="entry name" value="GcvR"/>
</dbReference>
<evidence type="ECO:0000256" key="1">
    <source>
        <dbReference type="PIRNR" id="PIRNR028103"/>
    </source>
</evidence>
<evidence type="ECO:0000313" key="4">
    <source>
        <dbReference type="Proteomes" id="UP000002675"/>
    </source>
</evidence>
<dbReference type="AlphaFoldDB" id="Q7MM34"/>
<keyword evidence="1" id="KW-0678">Repressor</keyword>
<organism evidence="3 4">
    <name type="scientific">Vibrio vulnificus (strain YJ016)</name>
    <dbReference type="NCBI Taxonomy" id="196600"/>
    <lineage>
        <taxon>Bacteria</taxon>
        <taxon>Pseudomonadati</taxon>
        <taxon>Pseudomonadota</taxon>
        <taxon>Gammaproteobacteria</taxon>
        <taxon>Vibrionales</taxon>
        <taxon>Vibrionaceae</taxon>
        <taxon>Vibrio</taxon>
    </lineage>
</organism>
<dbReference type="PANTHER" id="PTHR34875">
    <property type="entry name" value="UPF0237 PROTEIN MJ1558"/>
    <property type="match status" value="1"/>
</dbReference>
<feature type="domain" description="ACT" evidence="2">
    <location>
        <begin position="96"/>
        <end position="177"/>
    </location>
</feature>
<proteinExistence type="predicted"/>
<reference evidence="3 4" key="1">
    <citation type="journal article" date="2003" name="Genome Res.">
        <title>Comparative genome analysis of Vibrio vulnificus, a marine pathogen.</title>
        <authorList>
            <person name="Chen C.Y."/>
            <person name="Wu K.M."/>
            <person name="Chang Y.C."/>
            <person name="Chang C.H."/>
            <person name="Tsai H.C."/>
            <person name="Liao T.L."/>
            <person name="Liu Y.M."/>
            <person name="Chen H.J."/>
            <person name="Shen A.B."/>
            <person name="Li J.C."/>
            <person name="Su T.L."/>
            <person name="Shao C.P."/>
            <person name="Lee C.T."/>
            <person name="Hor L.I."/>
            <person name="Tsai S.F."/>
        </authorList>
    </citation>
    <scope>NUCLEOTIDE SEQUENCE [LARGE SCALE GENOMIC DNA]</scope>
    <source>
        <strain evidence="3 4">YJ016</strain>
    </source>
</reference>
<accession>Q7MM34</accession>
<name>Q7MM34_VIBVY</name>
<dbReference type="PIRSF" id="PIRSF028103">
    <property type="entry name" value="GcvR"/>
    <property type="match status" value="1"/>
</dbReference>
<comment type="subcellular location">
    <subcellularLocation>
        <location evidence="1">Cytoplasm</location>
    </subcellularLocation>
</comment>
<dbReference type="SUPFAM" id="SSF55021">
    <property type="entry name" value="ACT-like"/>
    <property type="match status" value="1"/>
</dbReference>
<sequence>MMCQGEVMNSVFIVNFVGRASPTTIKQLAAITHENGGKWLISKVNFIEDQVAAVIKIDMPSQHVQTVKDAFSSHPDLVVQFVDSDSTTHDKETIFQLRLDSNDRAGIVNEITHVLDNQGISILDMDCQRVFIAGGGGVSSSLFTANMAIKLPVELDIEDVANELESLSEDTRVIIES</sequence>
<dbReference type="HOGENOM" id="CLU_095322_2_0_6"/>
<dbReference type="InterPro" id="IPR002912">
    <property type="entry name" value="ACT_dom"/>
</dbReference>
<dbReference type="STRING" id="672.VV93_v1c11590"/>
<protein>
    <recommendedName>
        <fullName evidence="1">Glycine cleavage system transcriptional repressor</fullName>
    </recommendedName>
</protein>
<dbReference type="Proteomes" id="UP000002675">
    <property type="component" value="Chromosome I"/>
</dbReference>
<dbReference type="Gene3D" id="3.30.70.260">
    <property type="match status" value="1"/>
</dbReference>
<dbReference type="InterPro" id="IPR045865">
    <property type="entry name" value="ACT-like_dom_sf"/>
</dbReference>
<evidence type="ECO:0000259" key="2">
    <source>
        <dbReference type="PROSITE" id="PS51671"/>
    </source>
</evidence>
<dbReference type="GO" id="GO:0006355">
    <property type="term" value="P:regulation of DNA-templated transcription"/>
    <property type="evidence" value="ECO:0007669"/>
    <property type="project" value="UniProtKB-UniRule"/>
</dbReference>
<dbReference type="eggNOG" id="COG2716">
    <property type="taxonomic scope" value="Bacteria"/>
</dbReference>
<keyword evidence="1" id="KW-0804">Transcription</keyword>
<dbReference type="GO" id="GO:0005737">
    <property type="term" value="C:cytoplasm"/>
    <property type="evidence" value="ECO:0007669"/>
    <property type="project" value="UniProtKB-SubCell"/>
</dbReference>
<dbReference type="PANTHER" id="PTHR34875:SF6">
    <property type="entry name" value="UPF0237 PROTEIN MJ1558"/>
    <property type="match status" value="1"/>
</dbReference>
<dbReference type="EMBL" id="BA000037">
    <property type="protein sequence ID" value="BAC94003.1"/>
    <property type="molecule type" value="Genomic_DNA"/>
</dbReference>
<keyword evidence="1" id="KW-0963">Cytoplasm</keyword>
<evidence type="ECO:0000313" key="3">
    <source>
        <dbReference type="EMBL" id="BAC94003.1"/>
    </source>
</evidence>
<gene>
    <name evidence="3" type="ordered locus">VV1239</name>
</gene>